<dbReference type="CDD" id="cd02440">
    <property type="entry name" value="AdoMet_MTases"/>
    <property type="match status" value="1"/>
</dbReference>
<feature type="domain" description="Methyltransferase" evidence="4">
    <location>
        <begin position="98"/>
        <end position="191"/>
    </location>
</feature>
<dbReference type="GO" id="GO:0032259">
    <property type="term" value="P:methylation"/>
    <property type="evidence" value="ECO:0007669"/>
    <property type="project" value="UniProtKB-KW"/>
</dbReference>
<dbReference type="SUPFAM" id="SSF53335">
    <property type="entry name" value="S-adenosyl-L-methionine-dependent methyltransferases"/>
    <property type="match status" value="1"/>
</dbReference>
<dbReference type="InterPro" id="IPR041698">
    <property type="entry name" value="Methyltransf_25"/>
</dbReference>
<keyword evidence="3" id="KW-0949">S-adenosyl-L-methionine</keyword>
<proteinExistence type="predicted"/>
<evidence type="ECO:0000313" key="6">
    <source>
        <dbReference type="Proteomes" id="UP000316609"/>
    </source>
</evidence>
<evidence type="ECO:0000256" key="2">
    <source>
        <dbReference type="ARBA" id="ARBA00022679"/>
    </source>
</evidence>
<comment type="caution">
    <text evidence="5">The sequence shown here is derived from an EMBL/GenBank/DDBJ whole genome shotgun (WGS) entry which is preliminary data.</text>
</comment>
<dbReference type="Pfam" id="PF13649">
    <property type="entry name" value="Methyltransf_25"/>
    <property type="match status" value="1"/>
</dbReference>
<dbReference type="PANTHER" id="PTHR43464:SF19">
    <property type="entry name" value="UBIQUINONE BIOSYNTHESIS O-METHYLTRANSFERASE, MITOCHONDRIAL"/>
    <property type="match status" value="1"/>
</dbReference>
<evidence type="ECO:0000256" key="1">
    <source>
        <dbReference type="ARBA" id="ARBA00022603"/>
    </source>
</evidence>
<keyword evidence="1 5" id="KW-0489">Methyltransferase</keyword>
<sequence length="309" mass="34090">MPVPDRVPLLCRAAALAARAAAGSRLGARARGSQQGGRAAVAAALVGEVGVSPNQEWLVTFFDEDYLKLHRHQLTAESTLKEVDFLEGALDLPRGSAVLDLACGLGRHAIEMATRGFRVTGMDFNPRYLEIAAEDARRAGVEVRWSVGDMRTLPFEREFAAAYSYFTPFGHFSDQENERVLAGIVRSLASPGRFFVDMANRERILLHPQQRSWTQQEDGALLMEESTLDLKTSRVLSRLMLMRPHGGVEVTKEFDLRLYSCAELTALFARHGLEVKNVWGGPDGSEYTAESRRLILLGERVARTTGAAS</sequence>
<organism evidence="5 6">
    <name type="scientific">Eiseniibacteriota bacterium</name>
    <dbReference type="NCBI Taxonomy" id="2212470"/>
    <lineage>
        <taxon>Bacteria</taxon>
        <taxon>Candidatus Eiseniibacteriota</taxon>
    </lineage>
</organism>
<gene>
    <name evidence="5" type="ORF">E6K78_09720</name>
</gene>
<protein>
    <submittedName>
        <fullName evidence="5">Methyltransferase domain-containing protein</fullName>
    </submittedName>
</protein>
<evidence type="ECO:0000313" key="5">
    <source>
        <dbReference type="EMBL" id="TMQ64163.1"/>
    </source>
</evidence>
<dbReference type="Gene3D" id="2.20.25.110">
    <property type="entry name" value="S-adenosyl-L-methionine-dependent methyltransferases"/>
    <property type="match status" value="1"/>
</dbReference>
<evidence type="ECO:0000259" key="4">
    <source>
        <dbReference type="Pfam" id="PF13649"/>
    </source>
</evidence>
<reference evidence="5 6" key="1">
    <citation type="journal article" date="2019" name="Nat. Microbiol.">
        <title>Mediterranean grassland soil C-N compound turnover is dependent on rainfall and depth, and is mediated by genomically divergent microorganisms.</title>
        <authorList>
            <person name="Diamond S."/>
            <person name="Andeer P.F."/>
            <person name="Li Z."/>
            <person name="Crits-Christoph A."/>
            <person name="Burstein D."/>
            <person name="Anantharaman K."/>
            <person name="Lane K.R."/>
            <person name="Thomas B.C."/>
            <person name="Pan C."/>
            <person name="Northen T.R."/>
            <person name="Banfield J.F."/>
        </authorList>
    </citation>
    <scope>NUCLEOTIDE SEQUENCE [LARGE SCALE GENOMIC DNA]</scope>
    <source>
        <strain evidence="5">WS_8</strain>
    </source>
</reference>
<dbReference type="InterPro" id="IPR029063">
    <property type="entry name" value="SAM-dependent_MTases_sf"/>
</dbReference>
<accession>A0A538TKL7</accession>
<dbReference type="EMBL" id="VBOY01000093">
    <property type="protein sequence ID" value="TMQ64163.1"/>
    <property type="molecule type" value="Genomic_DNA"/>
</dbReference>
<dbReference type="Proteomes" id="UP000316609">
    <property type="component" value="Unassembled WGS sequence"/>
</dbReference>
<dbReference type="GO" id="GO:0008168">
    <property type="term" value="F:methyltransferase activity"/>
    <property type="evidence" value="ECO:0007669"/>
    <property type="project" value="UniProtKB-KW"/>
</dbReference>
<evidence type="ECO:0000256" key="3">
    <source>
        <dbReference type="ARBA" id="ARBA00022691"/>
    </source>
</evidence>
<dbReference type="Gene3D" id="3.40.50.150">
    <property type="entry name" value="Vaccinia Virus protein VP39"/>
    <property type="match status" value="1"/>
</dbReference>
<dbReference type="PANTHER" id="PTHR43464">
    <property type="entry name" value="METHYLTRANSFERASE"/>
    <property type="match status" value="1"/>
</dbReference>
<keyword evidence="2 5" id="KW-0808">Transferase</keyword>
<dbReference type="AlphaFoldDB" id="A0A538TKL7"/>
<name>A0A538TKL7_UNCEI</name>